<dbReference type="EMBL" id="LLZH01000013">
    <property type="protein sequence ID" value="KUL41567.1"/>
    <property type="molecule type" value="Genomic_DNA"/>
</dbReference>
<proteinExistence type="inferred from homology"/>
<dbReference type="PRINTS" id="PR00081">
    <property type="entry name" value="GDHRDH"/>
</dbReference>
<name>A0A0X3VAX1_9ACTN</name>
<protein>
    <submittedName>
        <fullName evidence="3">3-oxoacyl-ACP reductase</fullName>
    </submittedName>
</protein>
<dbReference type="Proteomes" id="UP000053244">
    <property type="component" value="Unassembled WGS sequence"/>
</dbReference>
<comment type="caution">
    <text evidence="3">The sequence shown here is derived from an EMBL/GenBank/DDBJ whole genome shotgun (WGS) entry which is preliminary data.</text>
</comment>
<organism evidence="3 4">
    <name type="scientific">Actinoplanes awajinensis subsp. mycoplanecinus</name>
    <dbReference type="NCBI Taxonomy" id="135947"/>
    <lineage>
        <taxon>Bacteria</taxon>
        <taxon>Bacillati</taxon>
        <taxon>Actinomycetota</taxon>
        <taxon>Actinomycetes</taxon>
        <taxon>Micromonosporales</taxon>
        <taxon>Micromonosporaceae</taxon>
        <taxon>Actinoplanes</taxon>
    </lineage>
</organism>
<evidence type="ECO:0000313" key="3">
    <source>
        <dbReference type="EMBL" id="KUL41567.1"/>
    </source>
</evidence>
<dbReference type="PROSITE" id="PS00061">
    <property type="entry name" value="ADH_SHORT"/>
    <property type="match status" value="1"/>
</dbReference>
<dbReference type="Pfam" id="PF13561">
    <property type="entry name" value="adh_short_C2"/>
    <property type="match status" value="1"/>
</dbReference>
<dbReference type="SUPFAM" id="SSF51735">
    <property type="entry name" value="NAD(P)-binding Rossmann-fold domains"/>
    <property type="match status" value="1"/>
</dbReference>
<dbReference type="PANTHER" id="PTHR42760:SF133">
    <property type="entry name" value="3-OXOACYL-[ACYL-CARRIER-PROTEIN] REDUCTASE"/>
    <property type="match status" value="1"/>
</dbReference>
<dbReference type="GO" id="GO:0016616">
    <property type="term" value="F:oxidoreductase activity, acting on the CH-OH group of donors, NAD or NADP as acceptor"/>
    <property type="evidence" value="ECO:0007669"/>
    <property type="project" value="TreeGrafter"/>
</dbReference>
<dbReference type="FunFam" id="3.40.50.720:FF:000084">
    <property type="entry name" value="Short-chain dehydrogenase reductase"/>
    <property type="match status" value="1"/>
</dbReference>
<keyword evidence="2" id="KW-0560">Oxidoreductase</keyword>
<keyword evidence="4" id="KW-1185">Reference proteome</keyword>
<dbReference type="InterPro" id="IPR020904">
    <property type="entry name" value="Sc_DH/Rdtase_CS"/>
</dbReference>
<dbReference type="InterPro" id="IPR002347">
    <property type="entry name" value="SDR_fam"/>
</dbReference>
<evidence type="ECO:0000256" key="2">
    <source>
        <dbReference type="ARBA" id="ARBA00023002"/>
    </source>
</evidence>
<dbReference type="NCBIfam" id="NF005095">
    <property type="entry name" value="PRK06523.1"/>
    <property type="match status" value="1"/>
</dbReference>
<gene>
    <name evidence="3" type="ORF">ADL15_04800</name>
</gene>
<comment type="similarity">
    <text evidence="1">Belongs to the short-chain dehydrogenases/reductases (SDR) family.</text>
</comment>
<dbReference type="RefSeq" id="WP_067685346.1">
    <property type="nucleotide sequence ID" value="NZ_LLZH01000013.1"/>
</dbReference>
<dbReference type="Gene3D" id="3.40.50.720">
    <property type="entry name" value="NAD(P)-binding Rossmann-like Domain"/>
    <property type="match status" value="1"/>
</dbReference>
<dbReference type="AlphaFoldDB" id="A0A0X3VAX1"/>
<reference evidence="3 4" key="1">
    <citation type="submission" date="2015-10" db="EMBL/GenBank/DDBJ databases">
        <authorList>
            <person name="Gilbert D.G."/>
        </authorList>
    </citation>
    <scope>NUCLEOTIDE SEQUENCE [LARGE SCALE GENOMIC DNA]</scope>
    <source>
        <strain evidence="3 4">NRRL B-16712</strain>
    </source>
</reference>
<dbReference type="OrthoDB" id="8959163at2"/>
<evidence type="ECO:0000256" key="1">
    <source>
        <dbReference type="ARBA" id="ARBA00006484"/>
    </source>
</evidence>
<dbReference type="PRINTS" id="PR00080">
    <property type="entry name" value="SDRFAMILY"/>
</dbReference>
<accession>A0A0X3VAX1</accession>
<evidence type="ECO:0000313" key="4">
    <source>
        <dbReference type="Proteomes" id="UP000053244"/>
    </source>
</evidence>
<dbReference type="InterPro" id="IPR036291">
    <property type="entry name" value="NAD(P)-bd_dom_sf"/>
</dbReference>
<sequence length="262" mass="26111">MDLGLSGKSVIVTGASRGIGLAVTRALVEEGASVVAVSKGGSVELKALEETGKVRAVAADLTDPHGATEVVEGAIAAFGRLDVLVNNVGAVQPRLGGFLSVTDDEWHTTLTINLLSAVRMTRAVLPRLIEGGGGSIVTVSSVNAVLPDPLVLDYSAAKAALSSLSKSLSKEFGPSGVRVNTVSPGPVSTALWLGEGGVAATIAKATGGDPAAIAEQAAGGAVTGRFTTPDEVADLVVFLAGDRAANVTGADFTIDGGLVTTL</sequence>
<dbReference type="PANTHER" id="PTHR42760">
    <property type="entry name" value="SHORT-CHAIN DEHYDROGENASES/REDUCTASES FAMILY MEMBER"/>
    <property type="match status" value="1"/>
</dbReference>